<proteinExistence type="predicted"/>
<name>A0A8H3NX22_9EURO</name>
<evidence type="ECO:0000256" key="1">
    <source>
        <dbReference type="SAM" id="MobiDB-lite"/>
    </source>
</evidence>
<feature type="compositionally biased region" description="Basic and acidic residues" evidence="1">
    <location>
        <begin position="46"/>
        <end position="71"/>
    </location>
</feature>
<dbReference type="AlphaFoldDB" id="A0A8H3NX22"/>
<dbReference type="Proteomes" id="UP000465221">
    <property type="component" value="Unassembled WGS sequence"/>
</dbReference>
<protein>
    <submittedName>
        <fullName evidence="2">Uncharacterized protein</fullName>
    </submittedName>
</protein>
<organism evidence="2 3">
    <name type="scientific">Aspergillus udagawae</name>
    <dbReference type="NCBI Taxonomy" id="91492"/>
    <lineage>
        <taxon>Eukaryota</taxon>
        <taxon>Fungi</taxon>
        <taxon>Dikarya</taxon>
        <taxon>Ascomycota</taxon>
        <taxon>Pezizomycotina</taxon>
        <taxon>Eurotiomycetes</taxon>
        <taxon>Eurotiomycetidae</taxon>
        <taxon>Eurotiales</taxon>
        <taxon>Aspergillaceae</taxon>
        <taxon>Aspergillus</taxon>
        <taxon>Aspergillus subgen. Fumigati</taxon>
    </lineage>
</organism>
<evidence type="ECO:0000313" key="2">
    <source>
        <dbReference type="EMBL" id="GFF41186.1"/>
    </source>
</evidence>
<accession>A0A8H3NX22</accession>
<comment type="caution">
    <text evidence="2">The sequence shown here is derived from an EMBL/GenBank/DDBJ whole genome shotgun (WGS) entry which is preliminary data.</text>
</comment>
<feature type="region of interest" description="Disordered" evidence="1">
    <location>
        <begin position="23"/>
        <end position="71"/>
    </location>
</feature>
<feature type="compositionally biased region" description="Polar residues" evidence="1">
    <location>
        <begin position="29"/>
        <end position="45"/>
    </location>
</feature>
<evidence type="ECO:0000313" key="3">
    <source>
        <dbReference type="Proteomes" id="UP000465221"/>
    </source>
</evidence>
<reference evidence="2 3" key="1">
    <citation type="submission" date="2020-01" db="EMBL/GenBank/DDBJ databases">
        <title>Draft genome sequence of Aspergillus udagawae IFM 46972.</title>
        <authorList>
            <person name="Takahashi H."/>
            <person name="Yaguchi T."/>
        </authorList>
    </citation>
    <scope>NUCLEOTIDE SEQUENCE [LARGE SCALE GENOMIC DNA]</scope>
    <source>
        <strain evidence="2 3">IFM 46972</strain>
    </source>
</reference>
<sequence length="71" mass="7594">MAASGRPPQAYYNKIESGKNVRFTLGPDVSTQTHGDGTSCQLGKSTQHDDLGISQRRETGTQRKGDSEAIG</sequence>
<gene>
    <name evidence="2" type="ORF">IFM46972_06453</name>
</gene>
<dbReference type="EMBL" id="BLKC01000044">
    <property type="protein sequence ID" value="GFF41186.1"/>
    <property type="molecule type" value="Genomic_DNA"/>
</dbReference>